<dbReference type="Gene3D" id="1.10.150.130">
    <property type="match status" value="1"/>
</dbReference>
<keyword evidence="2 4" id="KW-0238">DNA-binding</keyword>
<dbReference type="PROSITE" id="PS51900">
    <property type="entry name" value="CB"/>
    <property type="match status" value="1"/>
</dbReference>
<evidence type="ECO:0000256" key="3">
    <source>
        <dbReference type="ARBA" id="ARBA00023172"/>
    </source>
</evidence>
<dbReference type="OrthoDB" id="9057547at2"/>
<dbReference type="EMBL" id="NSKD01000012">
    <property type="protein sequence ID" value="PAU76432.1"/>
    <property type="molecule type" value="Genomic_DNA"/>
</dbReference>
<dbReference type="SUPFAM" id="SSF56349">
    <property type="entry name" value="DNA breaking-rejoining enzymes"/>
    <property type="match status" value="1"/>
</dbReference>
<dbReference type="InterPro" id="IPR057084">
    <property type="entry name" value="Int_N"/>
</dbReference>
<evidence type="ECO:0000256" key="2">
    <source>
        <dbReference type="ARBA" id="ARBA00023125"/>
    </source>
</evidence>
<evidence type="ECO:0000259" key="5">
    <source>
        <dbReference type="PROSITE" id="PS51898"/>
    </source>
</evidence>
<reference evidence="7 8" key="1">
    <citation type="submission" date="2017-08" db="EMBL/GenBank/DDBJ databases">
        <title>Halovibrio sewagensis sp. nov., isolated from wastewater of high salinity.</title>
        <authorList>
            <person name="Dong X."/>
            <person name="Zhang G."/>
        </authorList>
    </citation>
    <scope>NUCLEOTIDE SEQUENCE [LARGE SCALE GENOMIC DNA]</scope>
    <source>
        <strain evidence="7 8">YL5-2</strain>
    </source>
</reference>
<dbReference type="GO" id="GO:0003677">
    <property type="term" value="F:DNA binding"/>
    <property type="evidence" value="ECO:0007669"/>
    <property type="project" value="UniProtKB-UniRule"/>
</dbReference>
<dbReference type="InterPro" id="IPR002104">
    <property type="entry name" value="Integrase_catalytic"/>
</dbReference>
<dbReference type="AlphaFoldDB" id="A0A2A2EVN6"/>
<organism evidence="7 8">
    <name type="scientific">Halovibrio salipaludis</name>
    <dbReference type="NCBI Taxonomy" id="2032626"/>
    <lineage>
        <taxon>Bacteria</taxon>
        <taxon>Pseudomonadati</taxon>
        <taxon>Pseudomonadota</taxon>
        <taxon>Gammaproteobacteria</taxon>
        <taxon>Oceanospirillales</taxon>
        <taxon>Halomonadaceae</taxon>
        <taxon>Halovibrio</taxon>
    </lineage>
</organism>
<feature type="domain" description="Core-binding (CB)" evidence="6">
    <location>
        <begin position="58"/>
        <end position="138"/>
    </location>
</feature>
<dbReference type="InterPro" id="IPR044068">
    <property type="entry name" value="CB"/>
</dbReference>
<dbReference type="Gene3D" id="1.10.443.10">
    <property type="entry name" value="Intergrase catalytic core"/>
    <property type="match status" value="1"/>
</dbReference>
<accession>A0A2A2EVN6</accession>
<dbReference type="InterPro" id="IPR010998">
    <property type="entry name" value="Integrase_recombinase_N"/>
</dbReference>
<comment type="caution">
    <text evidence="7">The sequence shown here is derived from an EMBL/GenBank/DDBJ whole genome shotgun (WGS) entry which is preliminary data.</text>
</comment>
<dbReference type="RefSeq" id="WP_095618742.1">
    <property type="nucleotide sequence ID" value="NZ_NSKD01000012.1"/>
</dbReference>
<sequence length="260" mass="30387">MIRKLKNGRWEVDLWTNGRGSKRIRKRFDTKAEAKRFEQYALGRSAERKDWNPAPDRRHLSDLVEEWHDASGYRLKDGVKRKRKLEMITRLLGNPRADRFTASDFASFRQRRIEIDRVTENTVNREQAYLNAVFNELARLGSWDKPNPIRHVRKFKIDEQELAFLTQEEINRLLVECRASSNPSLYTVTRLALATGARWSEAEGITRGNLAPYRVTFNYTKSGKSRTVPIPKALYEDAIQEVPFESKRSFQDVVDLRQAS</sequence>
<gene>
    <name evidence="7" type="ORF">CK501_15970</name>
</gene>
<keyword evidence="8" id="KW-1185">Reference proteome</keyword>
<evidence type="ECO:0000259" key="6">
    <source>
        <dbReference type="PROSITE" id="PS51900"/>
    </source>
</evidence>
<dbReference type="Pfam" id="PF24624">
    <property type="entry name" value="Int_N"/>
    <property type="match status" value="1"/>
</dbReference>
<keyword evidence="1" id="KW-0229">DNA integration</keyword>
<proteinExistence type="predicted"/>
<evidence type="ECO:0000313" key="7">
    <source>
        <dbReference type="EMBL" id="PAU76432.1"/>
    </source>
</evidence>
<dbReference type="GO" id="GO:0015074">
    <property type="term" value="P:DNA integration"/>
    <property type="evidence" value="ECO:0007669"/>
    <property type="project" value="UniProtKB-KW"/>
</dbReference>
<dbReference type="InterPro" id="IPR011010">
    <property type="entry name" value="DNA_brk_join_enz"/>
</dbReference>
<protein>
    <submittedName>
        <fullName evidence="7">Integrase</fullName>
    </submittedName>
</protein>
<dbReference type="PROSITE" id="PS51898">
    <property type="entry name" value="TYR_RECOMBINASE"/>
    <property type="match status" value="1"/>
</dbReference>
<feature type="domain" description="Tyr recombinase" evidence="5">
    <location>
        <begin position="160"/>
        <end position="260"/>
    </location>
</feature>
<dbReference type="Proteomes" id="UP000218896">
    <property type="component" value="Unassembled WGS sequence"/>
</dbReference>
<evidence type="ECO:0000256" key="4">
    <source>
        <dbReference type="PROSITE-ProRule" id="PRU01248"/>
    </source>
</evidence>
<keyword evidence="3" id="KW-0233">DNA recombination</keyword>
<dbReference type="GO" id="GO:0006310">
    <property type="term" value="P:DNA recombination"/>
    <property type="evidence" value="ECO:0007669"/>
    <property type="project" value="UniProtKB-KW"/>
</dbReference>
<name>A0A2A2EVN6_9GAMM</name>
<evidence type="ECO:0000313" key="8">
    <source>
        <dbReference type="Proteomes" id="UP000218896"/>
    </source>
</evidence>
<evidence type="ECO:0000256" key="1">
    <source>
        <dbReference type="ARBA" id="ARBA00022908"/>
    </source>
</evidence>
<dbReference type="InterPro" id="IPR013762">
    <property type="entry name" value="Integrase-like_cat_sf"/>
</dbReference>
<dbReference type="Pfam" id="PF00589">
    <property type="entry name" value="Phage_integrase"/>
    <property type="match status" value="1"/>
</dbReference>